<dbReference type="InterPro" id="IPR005769">
    <property type="entry name" value="PhnE/PtxC"/>
</dbReference>
<feature type="transmembrane region" description="Helical" evidence="7">
    <location>
        <begin position="40"/>
        <end position="58"/>
    </location>
</feature>
<dbReference type="PANTHER" id="PTHR30043:SF1">
    <property type="entry name" value="ABC TRANSPORT SYSTEM PERMEASE PROTEIN P69"/>
    <property type="match status" value="1"/>
</dbReference>
<evidence type="ECO:0000256" key="6">
    <source>
        <dbReference type="ARBA" id="ARBA00023136"/>
    </source>
</evidence>
<evidence type="ECO:0000256" key="2">
    <source>
        <dbReference type="ARBA" id="ARBA00022448"/>
    </source>
</evidence>
<proteinExistence type="inferred from homology"/>
<dbReference type="Proteomes" id="UP000289411">
    <property type="component" value="Unassembled WGS sequence"/>
</dbReference>
<accession>A0A4Q2RH68</accession>
<name>A0A4Q2RH68_9HYPH</name>
<dbReference type="AlphaFoldDB" id="A0A4Q2RH68"/>
<keyword evidence="6 7" id="KW-0472">Membrane</keyword>
<evidence type="ECO:0000256" key="5">
    <source>
        <dbReference type="ARBA" id="ARBA00022989"/>
    </source>
</evidence>
<organism evidence="9 10">
    <name type="scientific">Lichenibacterium ramalinae</name>
    <dbReference type="NCBI Taxonomy" id="2316527"/>
    <lineage>
        <taxon>Bacteria</taxon>
        <taxon>Pseudomonadati</taxon>
        <taxon>Pseudomonadota</taxon>
        <taxon>Alphaproteobacteria</taxon>
        <taxon>Hyphomicrobiales</taxon>
        <taxon>Lichenihabitantaceae</taxon>
        <taxon>Lichenibacterium</taxon>
    </lineage>
</organism>
<keyword evidence="2 7" id="KW-0813">Transport</keyword>
<dbReference type="PANTHER" id="PTHR30043">
    <property type="entry name" value="PHOSPHONATES TRANSPORT SYSTEM PERMEASE PROTEIN"/>
    <property type="match status" value="1"/>
</dbReference>
<comment type="subcellular location">
    <subcellularLocation>
        <location evidence="1 7">Cell membrane</location>
        <topology evidence="1 7">Multi-pass membrane protein</topology>
    </subcellularLocation>
</comment>
<dbReference type="InterPro" id="IPR035906">
    <property type="entry name" value="MetI-like_sf"/>
</dbReference>
<feature type="transmembrane region" description="Helical" evidence="7">
    <location>
        <begin position="111"/>
        <end position="132"/>
    </location>
</feature>
<reference evidence="9 10" key="1">
    <citation type="submission" date="2018-09" db="EMBL/GenBank/DDBJ databases">
        <authorList>
            <person name="Grouzdev D.S."/>
            <person name="Krutkina M.S."/>
        </authorList>
    </citation>
    <scope>NUCLEOTIDE SEQUENCE [LARGE SCALE GENOMIC DNA]</scope>
    <source>
        <strain evidence="9 10">RmlP001</strain>
    </source>
</reference>
<evidence type="ECO:0000313" key="9">
    <source>
        <dbReference type="EMBL" id="RYB07585.1"/>
    </source>
</evidence>
<dbReference type="RefSeq" id="WP_129217050.1">
    <property type="nucleotide sequence ID" value="NZ_QYBC01000001.1"/>
</dbReference>
<evidence type="ECO:0000256" key="4">
    <source>
        <dbReference type="ARBA" id="ARBA00022692"/>
    </source>
</evidence>
<comment type="caution">
    <text evidence="9">The sequence shown here is derived from an EMBL/GenBank/DDBJ whole genome shotgun (WGS) entry which is preliminary data.</text>
</comment>
<feature type="transmembrane region" description="Helical" evidence="7">
    <location>
        <begin position="157"/>
        <end position="181"/>
    </location>
</feature>
<dbReference type="CDD" id="cd06261">
    <property type="entry name" value="TM_PBP2"/>
    <property type="match status" value="1"/>
</dbReference>
<dbReference type="Pfam" id="PF00528">
    <property type="entry name" value="BPD_transp_1"/>
    <property type="match status" value="1"/>
</dbReference>
<keyword evidence="3" id="KW-1003">Cell membrane</keyword>
<dbReference type="InterPro" id="IPR000515">
    <property type="entry name" value="MetI-like"/>
</dbReference>
<dbReference type="GO" id="GO:0015416">
    <property type="term" value="F:ABC-type phosphonate transporter activity"/>
    <property type="evidence" value="ECO:0007669"/>
    <property type="project" value="InterPro"/>
</dbReference>
<keyword evidence="5 7" id="KW-1133">Transmembrane helix</keyword>
<reference evidence="9 10" key="2">
    <citation type="submission" date="2019-02" db="EMBL/GenBank/DDBJ databases">
        <title>'Lichenibacterium ramalinii' gen. nov. sp. nov., 'Lichenibacterium minor' gen. nov. sp. nov.</title>
        <authorList>
            <person name="Pankratov T."/>
        </authorList>
    </citation>
    <scope>NUCLEOTIDE SEQUENCE [LARGE SCALE GENOMIC DNA]</scope>
    <source>
        <strain evidence="9 10">RmlP001</strain>
    </source>
</reference>
<feature type="domain" description="ABC transmembrane type-1" evidence="8">
    <location>
        <begin position="106"/>
        <end position="289"/>
    </location>
</feature>
<evidence type="ECO:0000313" key="10">
    <source>
        <dbReference type="Proteomes" id="UP000289411"/>
    </source>
</evidence>
<evidence type="ECO:0000256" key="3">
    <source>
        <dbReference type="ARBA" id="ARBA00022475"/>
    </source>
</evidence>
<dbReference type="OrthoDB" id="9808005at2"/>
<dbReference type="NCBIfam" id="TIGR01097">
    <property type="entry name" value="PhnE"/>
    <property type="match status" value="1"/>
</dbReference>
<evidence type="ECO:0000259" key="8">
    <source>
        <dbReference type="PROSITE" id="PS50928"/>
    </source>
</evidence>
<protein>
    <submittedName>
        <fullName evidence="9">Phosphonate ABC transporter, permease protein PhnE</fullName>
    </submittedName>
</protein>
<sequence>MTPGRDAPASPSAVVLLPDDRLGALRRGYDAVGNRRRLKLLAGLAVLVLLAGVSARIAEIDPVTMWLKFGGFTSYFDRLATLDSGARVWTDPVEWFWGLKKWSLLLGQTLLMAYVGTLWGAVFAAVLCFAASRTTRRDGRVRFAALRFLEFCRTVPVLVFALIFVVAFGLGALPGVLALAVHTAGSLGKLFTEVVENADGNPAEGVRASGGSGIQAIRFGVLPQVLSSFASYTLLRFEINLRDATVMGFVGAGGIGEELLVAIRRFYYSDVSAMLVLIVLTVVALDLMTERLRGRLFPGEAR</sequence>
<dbReference type="PROSITE" id="PS50928">
    <property type="entry name" value="ABC_TM1"/>
    <property type="match status" value="1"/>
</dbReference>
<gene>
    <name evidence="9" type="primary">phnE</name>
    <name evidence="9" type="ORF">D3272_00120</name>
</gene>
<dbReference type="Gene3D" id="1.10.3720.10">
    <property type="entry name" value="MetI-like"/>
    <property type="match status" value="1"/>
</dbReference>
<keyword evidence="10" id="KW-1185">Reference proteome</keyword>
<feature type="transmembrane region" description="Helical" evidence="7">
    <location>
        <begin position="266"/>
        <end position="287"/>
    </location>
</feature>
<dbReference type="EMBL" id="QYBC01000001">
    <property type="protein sequence ID" value="RYB07585.1"/>
    <property type="molecule type" value="Genomic_DNA"/>
</dbReference>
<evidence type="ECO:0000256" key="7">
    <source>
        <dbReference type="RuleBase" id="RU363032"/>
    </source>
</evidence>
<evidence type="ECO:0000256" key="1">
    <source>
        <dbReference type="ARBA" id="ARBA00004651"/>
    </source>
</evidence>
<keyword evidence="4 7" id="KW-0812">Transmembrane</keyword>
<dbReference type="SUPFAM" id="SSF161098">
    <property type="entry name" value="MetI-like"/>
    <property type="match status" value="1"/>
</dbReference>
<comment type="similarity">
    <text evidence="7">Belongs to the binding-protein-dependent transport system permease family.</text>
</comment>
<dbReference type="GO" id="GO:0005886">
    <property type="term" value="C:plasma membrane"/>
    <property type="evidence" value="ECO:0007669"/>
    <property type="project" value="UniProtKB-SubCell"/>
</dbReference>